<gene>
    <name evidence="1" type="ORF">GCM10009533_45090</name>
</gene>
<reference evidence="2" key="1">
    <citation type="journal article" date="2019" name="Int. J. Syst. Evol. Microbiol.">
        <title>The Global Catalogue of Microorganisms (GCM) 10K type strain sequencing project: providing services to taxonomists for standard genome sequencing and annotation.</title>
        <authorList>
            <consortium name="The Broad Institute Genomics Platform"/>
            <consortium name="The Broad Institute Genome Sequencing Center for Infectious Disease"/>
            <person name="Wu L."/>
            <person name="Ma J."/>
        </authorList>
    </citation>
    <scope>NUCLEOTIDE SEQUENCE [LARGE SCALE GENOMIC DNA]</scope>
    <source>
        <strain evidence="2">JCM 10303</strain>
    </source>
</reference>
<organism evidence="1 2">
    <name type="scientific">Saccharopolyspora erythraea</name>
    <name type="common">Streptomyces erythraeus</name>
    <dbReference type="NCBI Taxonomy" id="1836"/>
    <lineage>
        <taxon>Bacteria</taxon>
        <taxon>Bacillati</taxon>
        <taxon>Actinomycetota</taxon>
        <taxon>Actinomycetes</taxon>
        <taxon>Pseudonocardiales</taxon>
        <taxon>Pseudonocardiaceae</taxon>
        <taxon>Saccharopolyspora</taxon>
    </lineage>
</organism>
<comment type="caution">
    <text evidence="1">The sequence shown here is derived from an EMBL/GenBank/DDBJ whole genome shotgun (WGS) entry which is preliminary data.</text>
</comment>
<dbReference type="Gene3D" id="3.40.50.300">
    <property type="entry name" value="P-loop containing nucleotide triphosphate hydrolases"/>
    <property type="match status" value="1"/>
</dbReference>
<dbReference type="Pfam" id="PF13671">
    <property type="entry name" value="AAA_33"/>
    <property type="match status" value="1"/>
</dbReference>
<evidence type="ECO:0008006" key="3">
    <source>
        <dbReference type="Google" id="ProtNLM"/>
    </source>
</evidence>
<sequence>MDTVRLQTLRVARLIHLNGPPGIGKSTLARRYADDHVGVLNLDADELRRLIGGSRDRFEETGKLVRPIALSMAGTHLHSGCDVVMPQFLGRLSEIERFEAVAHDNGARFCEIVLMDTKERAVERFALRGENDDMPWHQQVKEIVARQGGQSHLAAMYDQLAEVIRRRPGATVITSEVGAIQRTYDALTAVLDAKR</sequence>
<dbReference type="Proteomes" id="UP001500729">
    <property type="component" value="Unassembled WGS sequence"/>
</dbReference>
<dbReference type="EMBL" id="BAAAGS010000032">
    <property type="protein sequence ID" value="GAA0541028.1"/>
    <property type="molecule type" value="Genomic_DNA"/>
</dbReference>
<proteinExistence type="predicted"/>
<keyword evidence="2" id="KW-1185">Reference proteome</keyword>
<dbReference type="InterPro" id="IPR027417">
    <property type="entry name" value="P-loop_NTPase"/>
</dbReference>
<name>A0ABP3NC65_SACER</name>
<evidence type="ECO:0000313" key="2">
    <source>
        <dbReference type="Proteomes" id="UP001500729"/>
    </source>
</evidence>
<protein>
    <recommendedName>
        <fullName evidence="3">Kinase</fullName>
    </recommendedName>
</protein>
<evidence type="ECO:0000313" key="1">
    <source>
        <dbReference type="EMBL" id="GAA0541028.1"/>
    </source>
</evidence>
<dbReference type="SUPFAM" id="SSF52540">
    <property type="entry name" value="P-loop containing nucleoside triphosphate hydrolases"/>
    <property type="match status" value="1"/>
</dbReference>
<accession>A0ABP3NC65</accession>